<dbReference type="InterPro" id="IPR003362">
    <property type="entry name" value="Bact_transf"/>
</dbReference>
<dbReference type="RefSeq" id="WP_138401556.1">
    <property type="nucleotide sequence ID" value="NZ_JBAFVI010000007.1"/>
</dbReference>
<reference evidence="10 11" key="1">
    <citation type="submission" date="2019-05" db="EMBL/GenBank/DDBJ databases">
        <authorList>
            <person name="Zhou X."/>
        </authorList>
    </citation>
    <scope>NUCLEOTIDE SEQUENCE [LARGE SCALE GENOMIC DNA]</scope>
    <source>
        <strain evidence="10 11">DSM 432</strain>
    </source>
</reference>
<dbReference type="PANTHER" id="PTHR30576:SF0">
    <property type="entry name" value="UNDECAPRENYL-PHOSPHATE N-ACETYLGALACTOSAMINYL 1-PHOSPHATE TRANSFERASE-RELATED"/>
    <property type="match status" value="1"/>
</dbReference>
<feature type="transmembrane region" description="Helical" evidence="8">
    <location>
        <begin position="73"/>
        <end position="94"/>
    </location>
</feature>
<sequence>MTRWTHGLVNRLVLLCDIVMAALAAIIAHGRWDFLSWSQIAILWAIGVFAYVQILQAGRAYRVEHYDRPLRQLGHLAVAGVPAGALLAICYYAIIPIGSTNLAALLGWGVLTAVALIFGRLVLVRTGVALVQTRGVLRRNAVIIGDPARARDFVHRYREEEGANGLITFVAMFDAGHLPGEMTPPPPAPPGVPLMGGLADLLEYVKHNPVDIVVVAKSWEDPAAISTIANQMYQIAADVIVEMDPDRFILNDARLTRIAGEPALQVQQQPLKGSLGLLKGVEDYVVATVGLILTAPILLAAAAAIKLDSPGPILFRQPRVGLNNRVFPCFKLRTMRVDLADDGSRGTTKDDPRITRVGAFLRSTSIDELPQLFNVLRGEMSVVGPRPHVPNMQVATNVRYEAIRQYVARYRMKPGITGWAQINGMRGGINTLEKAERGVELDLFYIEHWSIWFDIRIMLLTITKGMAGPAVF</sequence>
<keyword evidence="6 8" id="KW-0472">Membrane</keyword>
<feature type="transmembrane region" description="Helical" evidence="8">
    <location>
        <begin position="34"/>
        <end position="52"/>
    </location>
</feature>
<dbReference type="GO" id="GO:0016020">
    <property type="term" value="C:membrane"/>
    <property type="evidence" value="ECO:0007669"/>
    <property type="project" value="UniProtKB-SubCell"/>
</dbReference>
<evidence type="ECO:0000256" key="3">
    <source>
        <dbReference type="ARBA" id="ARBA00022679"/>
    </source>
</evidence>
<evidence type="ECO:0000256" key="8">
    <source>
        <dbReference type="SAM" id="Phobius"/>
    </source>
</evidence>
<evidence type="ECO:0000256" key="2">
    <source>
        <dbReference type="ARBA" id="ARBA00006464"/>
    </source>
</evidence>
<evidence type="ECO:0000313" key="10">
    <source>
        <dbReference type="EMBL" id="TLX41049.1"/>
    </source>
</evidence>
<dbReference type="OrthoDB" id="9808602at2"/>
<dbReference type="PANTHER" id="PTHR30576">
    <property type="entry name" value="COLANIC BIOSYNTHESIS UDP-GLUCOSE LIPID CARRIER TRANSFERASE"/>
    <property type="match status" value="1"/>
</dbReference>
<evidence type="ECO:0000256" key="5">
    <source>
        <dbReference type="ARBA" id="ARBA00022989"/>
    </source>
</evidence>
<dbReference type="EMBL" id="VAUP01000041">
    <property type="protein sequence ID" value="TLX41049.1"/>
    <property type="molecule type" value="Genomic_DNA"/>
</dbReference>
<comment type="subcellular location">
    <subcellularLocation>
        <location evidence="1">Membrane</location>
        <topology evidence="1">Multi-pass membrane protein</topology>
    </subcellularLocation>
</comment>
<dbReference type="AlphaFoldDB" id="A0A6C1K9R2"/>
<dbReference type="InterPro" id="IPR017475">
    <property type="entry name" value="EPS_sugar_tfrase"/>
</dbReference>
<feature type="transmembrane region" description="Helical" evidence="8">
    <location>
        <begin position="284"/>
        <end position="305"/>
    </location>
</feature>
<dbReference type="Pfam" id="PF13727">
    <property type="entry name" value="CoA_binding_3"/>
    <property type="match status" value="1"/>
</dbReference>
<proteinExistence type="inferred from homology"/>
<organism evidence="10 11">
    <name type="scientific">Xanthobacter autotrophicus</name>
    <dbReference type="NCBI Taxonomy" id="280"/>
    <lineage>
        <taxon>Bacteria</taxon>
        <taxon>Pseudomonadati</taxon>
        <taxon>Pseudomonadota</taxon>
        <taxon>Alphaproteobacteria</taxon>
        <taxon>Hyphomicrobiales</taxon>
        <taxon>Xanthobacteraceae</taxon>
        <taxon>Xanthobacter</taxon>
    </lineage>
</organism>
<keyword evidence="4 8" id="KW-0812">Transmembrane</keyword>
<evidence type="ECO:0000256" key="4">
    <source>
        <dbReference type="ARBA" id="ARBA00022692"/>
    </source>
</evidence>
<evidence type="ECO:0000313" key="11">
    <source>
        <dbReference type="Proteomes" id="UP000305131"/>
    </source>
</evidence>
<evidence type="ECO:0000259" key="9">
    <source>
        <dbReference type="Pfam" id="PF02397"/>
    </source>
</evidence>
<evidence type="ECO:0000256" key="7">
    <source>
        <dbReference type="ARBA" id="ARBA00023169"/>
    </source>
</evidence>
<evidence type="ECO:0000256" key="1">
    <source>
        <dbReference type="ARBA" id="ARBA00004141"/>
    </source>
</evidence>
<dbReference type="Proteomes" id="UP000305131">
    <property type="component" value="Unassembled WGS sequence"/>
</dbReference>
<name>A0A6C1K9R2_XANAU</name>
<gene>
    <name evidence="10" type="ORF">FBQ73_21690</name>
</gene>
<protein>
    <submittedName>
        <fullName evidence="10">Exopolysaccharide biosynthesis polyprenyl glycosylphosphotransferase</fullName>
    </submittedName>
</protein>
<feature type="transmembrane region" description="Helical" evidence="8">
    <location>
        <begin position="106"/>
        <end position="131"/>
    </location>
</feature>
<dbReference type="GO" id="GO:0000271">
    <property type="term" value="P:polysaccharide biosynthetic process"/>
    <property type="evidence" value="ECO:0007669"/>
    <property type="project" value="UniProtKB-KW"/>
</dbReference>
<dbReference type="Pfam" id="PF02397">
    <property type="entry name" value="Bac_transf"/>
    <property type="match status" value="1"/>
</dbReference>
<feature type="transmembrane region" description="Helical" evidence="8">
    <location>
        <begin position="12"/>
        <end position="28"/>
    </location>
</feature>
<dbReference type="NCBIfam" id="TIGR03025">
    <property type="entry name" value="EPS_sugtrans"/>
    <property type="match status" value="1"/>
</dbReference>
<accession>A0A6C1K9R2</accession>
<keyword evidence="5 8" id="KW-1133">Transmembrane helix</keyword>
<keyword evidence="3 10" id="KW-0808">Transferase</keyword>
<comment type="similarity">
    <text evidence="2">Belongs to the bacterial sugar transferase family.</text>
</comment>
<dbReference type="GO" id="GO:0016780">
    <property type="term" value="F:phosphotransferase activity, for other substituted phosphate groups"/>
    <property type="evidence" value="ECO:0007669"/>
    <property type="project" value="TreeGrafter"/>
</dbReference>
<dbReference type="GeneID" id="95776070"/>
<keyword evidence="7" id="KW-0270">Exopolysaccharide synthesis</keyword>
<feature type="domain" description="Bacterial sugar transferase" evidence="9">
    <location>
        <begin position="279"/>
        <end position="464"/>
    </location>
</feature>
<comment type="caution">
    <text evidence="10">The sequence shown here is derived from an EMBL/GenBank/DDBJ whole genome shotgun (WGS) entry which is preliminary data.</text>
</comment>
<evidence type="ECO:0000256" key="6">
    <source>
        <dbReference type="ARBA" id="ARBA00023136"/>
    </source>
</evidence>